<evidence type="ECO:0000256" key="2">
    <source>
        <dbReference type="PROSITE-ProRule" id="PRU00335"/>
    </source>
</evidence>
<dbReference type="PROSITE" id="PS50977">
    <property type="entry name" value="HTH_TETR_2"/>
    <property type="match status" value="1"/>
</dbReference>
<dbReference type="PANTHER" id="PTHR30055">
    <property type="entry name" value="HTH-TYPE TRANSCRIPTIONAL REGULATOR RUTR"/>
    <property type="match status" value="1"/>
</dbReference>
<dbReference type="SUPFAM" id="SSF46689">
    <property type="entry name" value="Homeodomain-like"/>
    <property type="match status" value="1"/>
</dbReference>
<organism evidence="4 5">
    <name type="scientific">Spirilliplanes yamanashiensis</name>
    <dbReference type="NCBI Taxonomy" id="42233"/>
    <lineage>
        <taxon>Bacteria</taxon>
        <taxon>Bacillati</taxon>
        <taxon>Actinomycetota</taxon>
        <taxon>Actinomycetes</taxon>
        <taxon>Micromonosporales</taxon>
        <taxon>Micromonosporaceae</taxon>
        <taxon>Spirilliplanes</taxon>
    </lineage>
</organism>
<feature type="DNA-binding region" description="H-T-H motif" evidence="2">
    <location>
        <begin position="24"/>
        <end position="43"/>
    </location>
</feature>
<dbReference type="InterPro" id="IPR041583">
    <property type="entry name" value="TetR_C_31"/>
</dbReference>
<dbReference type="AlphaFoldDB" id="A0A8J3Y6C6"/>
<dbReference type="Pfam" id="PF17940">
    <property type="entry name" value="TetR_C_31"/>
    <property type="match status" value="1"/>
</dbReference>
<dbReference type="GO" id="GO:0000976">
    <property type="term" value="F:transcription cis-regulatory region binding"/>
    <property type="evidence" value="ECO:0007669"/>
    <property type="project" value="TreeGrafter"/>
</dbReference>
<dbReference type="PANTHER" id="PTHR30055:SF231">
    <property type="entry name" value="TRANSCRIPTIONAL REGULATORY PROTEIN (PROBABLY DEOR-FAMILY)-RELATED"/>
    <property type="match status" value="1"/>
</dbReference>
<feature type="domain" description="HTH tetR-type" evidence="3">
    <location>
        <begin position="1"/>
        <end position="61"/>
    </location>
</feature>
<dbReference type="InterPro" id="IPR050109">
    <property type="entry name" value="HTH-type_TetR-like_transc_reg"/>
</dbReference>
<dbReference type="GO" id="GO:0003700">
    <property type="term" value="F:DNA-binding transcription factor activity"/>
    <property type="evidence" value="ECO:0007669"/>
    <property type="project" value="TreeGrafter"/>
</dbReference>
<dbReference type="InterPro" id="IPR009057">
    <property type="entry name" value="Homeodomain-like_sf"/>
</dbReference>
<dbReference type="EMBL" id="BOOY01000008">
    <property type="protein sequence ID" value="GIJ02214.1"/>
    <property type="molecule type" value="Genomic_DNA"/>
</dbReference>
<dbReference type="RefSeq" id="WP_203937518.1">
    <property type="nucleotide sequence ID" value="NZ_BAAAGJ010000019.1"/>
</dbReference>
<accession>A0A8J3Y6C6</accession>
<evidence type="ECO:0000259" key="3">
    <source>
        <dbReference type="PROSITE" id="PS50977"/>
    </source>
</evidence>
<proteinExistence type="predicted"/>
<reference evidence="4" key="1">
    <citation type="submission" date="2021-01" db="EMBL/GenBank/DDBJ databases">
        <title>Whole genome shotgun sequence of Spirilliplanes yamanashiensis NBRC 15828.</title>
        <authorList>
            <person name="Komaki H."/>
            <person name="Tamura T."/>
        </authorList>
    </citation>
    <scope>NUCLEOTIDE SEQUENCE</scope>
    <source>
        <strain evidence="4">NBRC 15828</strain>
    </source>
</reference>
<dbReference type="Pfam" id="PF00440">
    <property type="entry name" value="TetR_N"/>
    <property type="match status" value="1"/>
</dbReference>
<comment type="caution">
    <text evidence="4">The sequence shown here is derived from an EMBL/GenBank/DDBJ whole genome shotgun (WGS) entry which is preliminary data.</text>
</comment>
<dbReference type="Proteomes" id="UP000652013">
    <property type="component" value="Unassembled WGS sequence"/>
</dbReference>
<gene>
    <name evidence="4" type="ORF">Sya03_15660</name>
</gene>
<sequence>MSRREESLTAAVEVLGSRGLRHLTHRAVDEQAGMPMGSTSNHFRTREALVAAVIEHLAARERTAWQAVAAAFRPDSPATLAAGLAAYVQHMVGPARALTLARFAVFTEVAVEPAFRPLIAGNEELVRSLLAGWLADVGSADPDVHCRLVIDQLDGLILRELVFAEPDFDPQEALAELLVALAGEHGPIPVGAWT</sequence>
<evidence type="ECO:0000313" key="5">
    <source>
        <dbReference type="Proteomes" id="UP000652013"/>
    </source>
</evidence>
<evidence type="ECO:0000313" key="4">
    <source>
        <dbReference type="EMBL" id="GIJ02214.1"/>
    </source>
</evidence>
<name>A0A8J3Y6C6_9ACTN</name>
<protein>
    <submittedName>
        <fullName evidence="4">Putative transcriptional regulator, TetR</fullName>
    </submittedName>
</protein>
<keyword evidence="5" id="KW-1185">Reference proteome</keyword>
<evidence type="ECO:0000256" key="1">
    <source>
        <dbReference type="ARBA" id="ARBA00023125"/>
    </source>
</evidence>
<dbReference type="InterPro" id="IPR001647">
    <property type="entry name" value="HTH_TetR"/>
</dbReference>
<keyword evidence="1 2" id="KW-0238">DNA-binding</keyword>
<dbReference type="Gene3D" id="1.10.357.10">
    <property type="entry name" value="Tetracycline Repressor, domain 2"/>
    <property type="match status" value="1"/>
</dbReference>